<keyword evidence="5" id="KW-0548">Nucleotidyltransferase</keyword>
<keyword evidence="6" id="KW-0804">Transcription</keyword>
<dbReference type="EMBL" id="JAUUTY010000004">
    <property type="protein sequence ID" value="KAK1653296.1"/>
    <property type="molecule type" value="Genomic_DNA"/>
</dbReference>
<dbReference type="EC" id="2.7.7.6" evidence="2"/>
<dbReference type="InterPro" id="IPR037033">
    <property type="entry name" value="DNA-dir_RNAP_su2_hyb_sf"/>
</dbReference>
<evidence type="ECO:0000259" key="8">
    <source>
        <dbReference type="Pfam" id="PF00562"/>
    </source>
</evidence>
<feature type="compositionally biased region" description="Low complexity" evidence="7">
    <location>
        <begin position="92"/>
        <end position="104"/>
    </location>
</feature>
<evidence type="ECO:0000256" key="1">
    <source>
        <dbReference type="ARBA" id="ARBA00006835"/>
    </source>
</evidence>
<dbReference type="GO" id="GO:0003899">
    <property type="term" value="F:DNA-directed RNA polymerase activity"/>
    <property type="evidence" value="ECO:0007669"/>
    <property type="project" value="UniProtKB-EC"/>
</dbReference>
<dbReference type="AlphaFoldDB" id="A0AAD8WE97"/>
<dbReference type="GO" id="GO:0032549">
    <property type="term" value="F:ribonucleoside binding"/>
    <property type="evidence" value="ECO:0007669"/>
    <property type="project" value="InterPro"/>
</dbReference>
<dbReference type="Gene3D" id="2.40.270.10">
    <property type="entry name" value="DNA-directed RNA polymerase, subunit 2, domain 6"/>
    <property type="match status" value="1"/>
</dbReference>
<keyword evidence="10" id="KW-1185">Reference proteome</keyword>
<evidence type="ECO:0000313" key="10">
    <source>
        <dbReference type="Proteomes" id="UP001231189"/>
    </source>
</evidence>
<feature type="domain" description="DNA-directed RNA polymerase subunit 2 hybrid-binding" evidence="8">
    <location>
        <begin position="44"/>
        <end position="89"/>
    </location>
</feature>
<dbReference type="SUPFAM" id="SSF64484">
    <property type="entry name" value="beta and beta-prime subunits of DNA dependent RNA-polymerase"/>
    <property type="match status" value="1"/>
</dbReference>
<comment type="similarity">
    <text evidence="1">Belongs to the RNA polymerase beta chain family.</text>
</comment>
<dbReference type="InterPro" id="IPR015712">
    <property type="entry name" value="DNA-dir_RNA_pol_su2"/>
</dbReference>
<proteinExistence type="inferred from homology"/>
<dbReference type="Proteomes" id="UP001231189">
    <property type="component" value="Unassembled WGS sequence"/>
</dbReference>
<dbReference type="Pfam" id="PF00562">
    <property type="entry name" value="RNA_pol_Rpb2_6"/>
    <property type="match status" value="1"/>
</dbReference>
<evidence type="ECO:0000256" key="2">
    <source>
        <dbReference type="ARBA" id="ARBA00012418"/>
    </source>
</evidence>
<organism evidence="9 10">
    <name type="scientific">Lolium multiflorum</name>
    <name type="common">Italian ryegrass</name>
    <name type="synonym">Lolium perenne subsp. multiflorum</name>
    <dbReference type="NCBI Taxonomy" id="4521"/>
    <lineage>
        <taxon>Eukaryota</taxon>
        <taxon>Viridiplantae</taxon>
        <taxon>Streptophyta</taxon>
        <taxon>Embryophyta</taxon>
        <taxon>Tracheophyta</taxon>
        <taxon>Spermatophyta</taxon>
        <taxon>Magnoliopsida</taxon>
        <taxon>Liliopsida</taxon>
        <taxon>Poales</taxon>
        <taxon>Poaceae</taxon>
        <taxon>BOP clade</taxon>
        <taxon>Pooideae</taxon>
        <taxon>Poodae</taxon>
        <taxon>Poeae</taxon>
        <taxon>Poeae Chloroplast Group 2 (Poeae type)</taxon>
        <taxon>Loliodinae</taxon>
        <taxon>Loliinae</taxon>
        <taxon>Lolium</taxon>
    </lineage>
</organism>
<sequence length="148" mass="17048">MRQLVQPSGATDKLAPLIAWYQRYASYLKDMLGLQAKINKRVCRIFDGRTGDPFEQPVLIEKSYILKLIHQVDEKIHGRSTGPRSSLKKKQQSQLQLTEDQQTSGYVSSQCPARIPLRKELDGLLDHQKRIANTEVRKWHSVSTQYAR</sequence>
<dbReference type="GO" id="GO:0003677">
    <property type="term" value="F:DNA binding"/>
    <property type="evidence" value="ECO:0007669"/>
    <property type="project" value="InterPro"/>
</dbReference>
<reference evidence="9" key="1">
    <citation type="submission" date="2023-07" db="EMBL/GenBank/DDBJ databases">
        <title>A chromosome-level genome assembly of Lolium multiflorum.</title>
        <authorList>
            <person name="Chen Y."/>
            <person name="Copetti D."/>
            <person name="Kolliker R."/>
            <person name="Studer B."/>
        </authorList>
    </citation>
    <scope>NUCLEOTIDE SEQUENCE</scope>
    <source>
        <strain evidence="9">02402/16</strain>
        <tissue evidence="9">Leaf</tissue>
    </source>
</reference>
<gene>
    <name evidence="9" type="ORF">QYE76_071101</name>
</gene>
<keyword evidence="3" id="KW-0240">DNA-directed RNA polymerase</keyword>
<evidence type="ECO:0000256" key="5">
    <source>
        <dbReference type="ARBA" id="ARBA00022695"/>
    </source>
</evidence>
<name>A0AAD8WE97_LOLMU</name>
<evidence type="ECO:0000256" key="4">
    <source>
        <dbReference type="ARBA" id="ARBA00022679"/>
    </source>
</evidence>
<feature type="region of interest" description="Disordered" evidence="7">
    <location>
        <begin position="77"/>
        <end position="109"/>
    </location>
</feature>
<comment type="caution">
    <text evidence="9">The sequence shown here is derived from an EMBL/GenBank/DDBJ whole genome shotgun (WGS) entry which is preliminary data.</text>
</comment>
<dbReference type="InterPro" id="IPR007120">
    <property type="entry name" value="DNA-dir_RNAP_su2_dom"/>
</dbReference>
<evidence type="ECO:0000256" key="7">
    <source>
        <dbReference type="SAM" id="MobiDB-lite"/>
    </source>
</evidence>
<dbReference type="PANTHER" id="PTHR20856">
    <property type="entry name" value="DNA-DIRECTED RNA POLYMERASE I SUBUNIT 2"/>
    <property type="match status" value="1"/>
</dbReference>
<dbReference type="GO" id="GO:0006351">
    <property type="term" value="P:DNA-templated transcription"/>
    <property type="evidence" value="ECO:0007669"/>
    <property type="project" value="InterPro"/>
</dbReference>
<keyword evidence="4" id="KW-0808">Transferase</keyword>
<accession>A0AAD8WE97</accession>
<evidence type="ECO:0000256" key="6">
    <source>
        <dbReference type="ARBA" id="ARBA00023163"/>
    </source>
</evidence>
<evidence type="ECO:0000256" key="3">
    <source>
        <dbReference type="ARBA" id="ARBA00022478"/>
    </source>
</evidence>
<evidence type="ECO:0000313" key="9">
    <source>
        <dbReference type="EMBL" id="KAK1653296.1"/>
    </source>
</evidence>
<dbReference type="GO" id="GO:0000428">
    <property type="term" value="C:DNA-directed RNA polymerase complex"/>
    <property type="evidence" value="ECO:0007669"/>
    <property type="project" value="UniProtKB-KW"/>
</dbReference>
<protein>
    <recommendedName>
        <fullName evidence="2">DNA-directed RNA polymerase</fullName>
        <ecNumber evidence="2">2.7.7.6</ecNumber>
    </recommendedName>
</protein>